<evidence type="ECO:0000313" key="13">
    <source>
        <dbReference type="Proteomes" id="UP001597469"/>
    </source>
</evidence>
<keyword evidence="8" id="KW-1133">Transmembrane helix</keyword>
<organism evidence="12 13">
    <name type="scientific">Spirosoma soli</name>
    <dbReference type="NCBI Taxonomy" id="1770529"/>
    <lineage>
        <taxon>Bacteria</taxon>
        <taxon>Pseudomonadati</taxon>
        <taxon>Bacteroidota</taxon>
        <taxon>Cytophagia</taxon>
        <taxon>Cytophagales</taxon>
        <taxon>Cytophagaceae</taxon>
        <taxon>Spirosoma</taxon>
    </lineage>
</organism>
<keyword evidence="13" id="KW-1185">Reference proteome</keyword>
<keyword evidence="4" id="KW-1003">Cell membrane</keyword>
<dbReference type="Gene3D" id="3.30.1150.10">
    <property type="match status" value="2"/>
</dbReference>
<evidence type="ECO:0000313" key="12">
    <source>
        <dbReference type="EMBL" id="MFD2572819.1"/>
    </source>
</evidence>
<comment type="caution">
    <text evidence="12">The sequence shown here is derived from an EMBL/GenBank/DDBJ whole genome shotgun (WGS) entry which is preliminary data.</text>
</comment>
<evidence type="ECO:0000259" key="11">
    <source>
        <dbReference type="PROSITE" id="PS52015"/>
    </source>
</evidence>
<feature type="domain" description="TonB C-terminal" evidence="11">
    <location>
        <begin position="394"/>
        <end position="485"/>
    </location>
</feature>
<dbReference type="Pfam" id="PF03544">
    <property type="entry name" value="TonB_C"/>
    <property type="match status" value="2"/>
</dbReference>
<dbReference type="InterPro" id="IPR051045">
    <property type="entry name" value="TonB-dependent_transducer"/>
</dbReference>
<evidence type="ECO:0000256" key="6">
    <source>
        <dbReference type="ARBA" id="ARBA00022692"/>
    </source>
</evidence>
<name>A0ABW5M9E7_9BACT</name>
<evidence type="ECO:0000256" key="5">
    <source>
        <dbReference type="ARBA" id="ARBA00022519"/>
    </source>
</evidence>
<evidence type="ECO:0000256" key="3">
    <source>
        <dbReference type="ARBA" id="ARBA00022448"/>
    </source>
</evidence>
<reference evidence="13" key="1">
    <citation type="journal article" date="2019" name="Int. J. Syst. Evol. Microbiol.">
        <title>The Global Catalogue of Microorganisms (GCM) 10K type strain sequencing project: providing services to taxonomists for standard genome sequencing and annotation.</title>
        <authorList>
            <consortium name="The Broad Institute Genomics Platform"/>
            <consortium name="The Broad Institute Genome Sequencing Center for Infectious Disease"/>
            <person name="Wu L."/>
            <person name="Ma J."/>
        </authorList>
    </citation>
    <scope>NUCLEOTIDE SEQUENCE [LARGE SCALE GENOMIC DNA]</scope>
    <source>
        <strain evidence="13">KCTC 42805</strain>
    </source>
</reference>
<comment type="subcellular location">
    <subcellularLocation>
        <location evidence="1">Cell inner membrane</location>
        <topology evidence="1">Single-pass membrane protein</topology>
        <orientation evidence="1">Periplasmic side</orientation>
    </subcellularLocation>
</comment>
<comment type="similarity">
    <text evidence="2">Belongs to the TonB family.</text>
</comment>
<evidence type="ECO:0000256" key="8">
    <source>
        <dbReference type="ARBA" id="ARBA00022989"/>
    </source>
</evidence>
<dbReference type="Gene3D" id="3.90.930.1">
    <property type="match status" value="1"/>
</dbReference>
<feature type="domain" description="TonB C-terminal" evidence="11">
    <location>
        <begin position="36"/>
        <end position="132"/>
    </location>
</feature>
<dbReference type="PANTHER" id="PTHR33446">
    <property type="entry name" value="PROTEIN TONB-RELATED"/>
    <property type="match status" value="1"/>
</dbReference>
<evidence type="ECO:0000256" key="4">
    <source>
        <dbReference type="ARBA" id="ARBA00022475"/>
    </source>
</evidence>
<protein>
    <submittedName>
        <fullName evidence="12">TonB family protein</fullName>
    </submittedName>
</protein>
<proteinExistence type="inferred from homology"/>
<dbReference type="RefSeq" id="WP_381525410.1">
    <property type="nucleotide sequence ID" value="NZ_JBHULN010000013.1"/>
</dbReference>
<dbReference type="PANTHER" id="PTHR33446:SF2">
    <property type="entry name" value="PROTEIN TONB"/>
    <property type="match status" value="1"/>
</dbReference>
<keyword evidence="10" id="KW-0732">Signal</keyword>
<evidence type="ECO:0000256" key="10">
    <source>
        <dbReference type="SAM" id="SignalP"/>
    </source>
</evidence>
<accession>A0ABW5M9E7</accession>
<evidence type="ECO:0000256" key="9">
    <source>
        <dbReference type="ARBA" id="ARBA00023136"/>
    </source>
</evidence>
<keyword evidence="9" id="KW-0472">Membrane</keyword>
<dbReference type="NCBIfam" id="TIGR01352">
    <property type="entry name" value="tonB_Cterm"/>
    <property type="match status" value="2"/>
</dbReference>
<evidence type="ECO:0000256" key="1">
    <source>
        <dbReference type="ARBA" id="ARBA00004383"/>
    </source>
</evidence>
<dbReference type="SUPFAM" id="SSF74653">
    <property type="entry name" value="TolA/TonB C-terminal domain"/>
    <property type="match status" value="2"/>
</dbReference>
<sequence>MNPFLFLLTLLVCTSAFAQEPIYKEFDVDSAAQPRGGMSYLNTFLQANLRKPLLAEAKGVSGRVIVSGVVEPDGHVTDATIMQSLRPDCDREALRVFKLFNAWQPAQKGGHPVRQLIVIPVMFRPNPPFSYVNGARVSYFDADSKPLADSSEQALYKQLMPLDTNGIPNGDLIVYQRKHSNWKEYNRLPFARQKDWQRSSSGKQLYLVGFQNAIKLWQNEVLTVDEAGTIFRRTYYDNGRPTGSGITYHANGAVADRKEENEGMNSVTSWYPNGQIRKIWASYPAKPLMPASPERVLAFWDSTGHQLVVEGSGRLTSSTSVKSYADTTQKTTYIEQGVYENGLKQGTWTGRYTDGSYFYEEQYEKGVCQNGKAQKNGGDTLRYIAVEQQPEFPGGMQGLGQFLAQNLRYPAEAQRGGIQGQVFISFVVCTDGTLCDYEVLKGLDSSINQEALRVVKAMSGKWKPGMQRGQKVRVKYNMPINFTLQ</sequence>
<dbReference type="EMBL" id="JBHULN010000013">
    <property type="protein sequence ID" value="MFD2572819.1"/>
    <property type="molecule type" value="Genomic_DNA"/>
</dbReference>
<gene>
    <name evidence="12" type="ORF">ACFSUS_19415</name>
</gene>
<dbReference type="InterPro" id="IPR037682">
    <property type="entry name" value="TonB_C"/>
</dbReference>
<dbReference type="SUPFAM" id="SSF82185">
    <property type="entry name" value="Histone H3 K4-specific methyltransferase SET7/9 N-terminal domain"/>
    <property type="match status" value="1"/>
</dbReference>
<dbReference type="InterPro" id="IPR006260">
    <property type="entry name" value="TonB/TolA_C"/>
</dbReference>
<keyword evidence="3" id="KW-0813">Transport</keyword>
<feature type="signal peptide" evidence="10">
    <location>
        <begin position="1"/>
        <end position="18"/>
    </location>
</feature>
<keyword evidence="5" id="KW-0997">Cell inner membrane</keyword>
<keyword evidence="6" id="KW-0812">Transmembrane</keyword>
<evidence type="ECO:0000256" key="2">
    <source>
        <dbReference type="ARBA" id="ARBA00006555"/>
    </source>
</evidence>
<dbReference type="PROSITE" id="PS52015">
    <property type="entry name" value="TONB_CTD"/>
    <property type="match status" value="2"/>
</dbReference>
<dbReference type="Proteomes" id="UP001597469">
    <property type="component" value="Unassembled WGS sequence"/>
</dbReference>
<evidence type="ECO:0000256" key="7">
    <source>
        <dbReference type="ARBA" id="ARBA00022927"/>
    </source>
</evidence>
<feature type="chain" id="PRO_5045969391" evidence="10">
    <location>
        <begin position="19"/>
        <end position="485"/>
    </location>
</feature>
<keyword evidence="7" id="KW-0653">Protein transport</keyword>